<dbReference type="Proteomes" id="UP000184080">
    <property type="component" value="Unassembled WGS sequence"/>
</dbReference>
<dbReference type="PANTHER" id="PTHR30283">
    <property type="entry name" value="PEROXIDE STRESS RESPONSE PROTEIN YAAA"/>
    <property type="match status" value="1"/>
</dbReference>
<dbReference type="RefSeq" id="WP_073003828.1">
    <property type="nucleotide sequence ID" value="NZ_FQZO01000001.1"/>
</dbReference>
<comment type="similarity">
    <text evidence="1">Belongs to the UPF0246 family.</text>
</comment>
<dbReference type="HAMAP" id="MF_00652">
    <property type="entry name" value="UPF0246"/>
    <property type="match status" value="1"/>
</dbReference>
<sequence length="256" mass="30325">MITIISPAKTLDFTEDNRIDLHLKPLFLKEASIIAKELKSYSPEEIEKLMRISPKLAELNYSRYKEWNKKETDNIKPAILAFRGDVYQALNVDTLSEENLDFANNHLRILSGLYGILRPYDTIMPYRLEMGTSLKFHEYNNLYEFWREKLTEKFRKELSGHKHKAIINLASEEYSKAINFKELPKDIKVINIDFKEFRNGKYKTVGILAKRARGYMTRYILENYIDNPEELKDFDLEGYGFHEDMSSNKNWVFIRN</sequence>
<gene>
    <name evidence="2" type="ORF">SAMN05444401_0723</name>
</gene>
<dbReference type="PANTHER" id="PTHR30283:SF4">
    <property type="entry name" value="PEROXIDE STRESS RESISTANCE PROTEIN YAAA"/>
    <property type="match status" value="1"/>
</dbReference>
<organism evidence="2 3">
    <name type="scientific">Clostridium amylolyticum</name>
    <dbReference type="NCBI Taxonomy" id="1121298"/>
    <lineage>
        <taxon>Bacteria</taxon>
        <taxon>Bacillati</taxon>
        <taxon>Bacillota</taxon>
        <taxon>Clostridia</taxon>
        <taxon>Eubacteriales</taxon>
        <taxon>Clostridiaceae</taxon>
        <taxon>Clostridium</taxon>
    </lineage>
</organism>
<keyword evidence="3" id="KW-1185">Reference proteome</keyword>
<dbReference type="EMBL" id="FQZO01000001">
    <property type="protein sequence ID" value="SHI46694.1"/>
    <property type="molecule type" value="Genomic_DNA"/>
</dbReference>
<dbReference type="OrthoDB" id="9777133at2"/>
<dbReference type="GO" id="GO:0033194">
    <property type="term" value="P:response to hydroperoxide"/>
    <property type="evidence" value="ECO:0007669"/>
    <property type="project" value="TreeGrafter"/>
</dbReference>
<dbReference type="NCBIfam" id="NF002542">
    <property type="entry name" value="PRK02101.1-3"/>
    <property type="match status" value="1"/>
</dbReference>
<accession>A0A1M6BD66</accession>
<name>A0A1M6BD66_9CLOT</name>
<reference evidence="2 3" key="1">
    <citation type="submission" date="2016-11" db="EMBL/GenBank/DDBJ databases">
        <authorList>
            <person name="Jaros S."/>
            <person name="Januszkiewicz K."/>
            <person name="Wedrychowicz H."/>
        </authorList>
    </citation>
    <scope>NUCLEOTIDE SEQUENCE [LARGE SCALE GENOMIC DNA]</scope>
    <source>
        <strain evidence="2 3">DSM 21864</strain>
    </source>
</reference>
<dbReference type="AlphaFoldDB" id="A0A1M6BD66"/>
<dbReference type="InterPro" id="IPR005583">
    <property type="entry name" value="YaaA"/>
</dbReference>
<dbReference type="NCBIfam" id="NF002543">
    <property type="entry name" value="PRK02101.1-4"/>
    <property type="match status" value="1"/>
</dbReference>
<evidence type="ECO:0000256" key="1">
    <source>
        <dbReference type="HAMAP-Rule" id="MF_00652"/>
    </source>
</evidence>
<dbReference type="Pfam" id="PF03883">
    <property type="entry name" value="H2O2_YaaD"/>
    <property type="match status" value="1"/>
</dbReference>
<dbReference type="GO" id="GO:0005829">
    <property type="term" value="C:cytosol"/>
    <property type="evidence" value="ECO:0007669"/>
    <property type="project" value="TreeGrafter"/>
</dbReference>
<proteinExistence type="inferred from homology"/>
<evidence type="ECO:0000313" key="2">
    <source>
        <dbReference type="EMBL" id="SHI46694.1"/>
    </source>
</evidence>
<protein>
    <recommendedName>
        <fullName evidence="1">UPF0246 protein SAMN05444401_0723</fullName>
    </recommendedName>
</protein>
<evidence type="ECO:0000313" key="3">
    <source>
        <dbReference type="Proteomes" id="UP000184080"/>
    </source>
</evidence>